<accession>A0A9N9KHW9</accession>
<proteinExistence type="predicted"/>
<name>A0A9N9KHW9_9GLOM</name>
<protein>
    <submittedName>
        <fullName evidence="1">7861_t:CDS:1</fullName>
    </submittedName>
</protein>
<gene>
    <name evidence="1" type="ORF">DERYTH_LOCUS28077</name>
</gene>
<evidence type="ECO:0000313" key="2">
    <source>
        <dbReference type="Proteomes" id="UP000789405"/>
    </source>
</evidence>
<feature type="non-terminal residue" evidence="1">
    <location>
        <position position="99"/>
    </location>
</feature>
<organism evidence="1 2">
    <name type="scientific">Dentiscutata erythropus</name>
    <dbReference type="NCBI Taxonomy" id="1348616"/>
    <lineage>
        <taxon>Eukaryota</taxon>
        <taxon>Fungi</taxon>
        <taxon>Fungi incertae sedis</taxon>
        <taxon>Mucoromycota</taxon>
        <taxon>Glomeromycotina</taxon>
        <taxon>Glomeromycetes</taxon>
        <taxon>Diversisporales</taxon>
        <taxon>Gigasporaceae</taxon>
        <taxon>Dentiscutata</taxon>
    </lineage>
</organism>
<dbReference type="OrthoDB" id="2433122at2759"/>
<dbReference type="EMBL" id="CAJVPY010067971">
    <property type="protein sequence ID" value="CAG8826418.1"/>
    <property type="molecule type" value="Genomic_DNA"/>
</dbReference>
<evidence type="ECO:0000313" key="1">
    <source>
        <dbReference type="EMBL" id="CAG8826418.1"/>
    </source>
</evidence>
<dbReference type="Proteomes" id="UP000789405">
    <property type="component" value="Unassembled WGS sequence"/>
</dbReference>
<feature type="non-terminal residue" evidence="1">
    <location>
        <position position="1"/>
    </location>
</feature>
<comment type="caution">
    <text evidence="1">The sequence shown here is derived from an EMBL/GenBank/DDBJ whole genome shotgun (WGS) entry which is preliminary data.</text>
</comment>
<reference evidence="1" key="1">
    <citation type="submission" date="2021-06" db="EMBL/GenBank/DDBJ databases">
        <authorList>
            <person name="Kallberg Y."/>
            <person name="Tangrot J."/>
            <person name="Rosling A."/>
        </authorList>
    </citation>
    <scope>NUCLEOTIDE SEQUENCE</scope>
    <source>
        <strain evidence="1">MA453B</strain>
    </source>
</reference>
<sequence length="99" mass="11220">IKGTKISDSLDIFHMEVTGPLCNATDKHTMDARLTLYALSILPDSRSELATAVILFSFNGRSQYKGVLNMMANFHSEITKQEEIMKEVNRFVLRPKDKT</sequence>
<dbReference type="AlphaFoldDB" id="A0A9N9KHW9"/>
<keyword evidence="2" id="KW-1185">Reference proteome</keyword>